<evidence type="ECO:0000256" key="1">
    <source>
        <dbReference type="SAM" id="MobiDB-lite"/>
    </source>
</evidence>
<evidence type="ECO:0000313" key="3">
    <source>
        <dbReference type="Proteomes" id="UP000694888"/>
    </source>
</evidence>
<evidence type="ECO:0000313" key="4">
    <source>
        <dbReference type="RefSeq" id="XP_005113363.1"/>
    </source>
</evidence>
<dbReference type="GeneID" id="101862165"/>
<name>A0ABM0KB54_APLCA</name>
<accession>A0ABM0KB54</accession>
<keyword evidence="3" id="KW-1185">Reference proteome</keyword>
<reference evidence="4" key="1">
    <citation type="submission" date="2025-08" db="UniProtKB">
        <authorList>
            <consortium name="RefSeq"/>
        </authorList>
    </citation>
    <scope>IDENTIFICATION</scope>
</reference>
<keyword evidence="2" id="KW-0732">Signal</keyword>
<feature type="region of interest" description="Disordered" evidence="1">
    <location>
        <begin position="24"/>
        <end position="52"/>
    </location>
</feature>
<dbReference type="Proteomes" id="UP000694888">
    <property type="component" value="Unplaced"/>
</dbReference>
<gene>
    <name evidence="4" type="primary">LOC101862165</name>
</gene>
<protein>
    <submittedName>
        <fullName evidence="4">Uncharacterized protein LOC101862165</fullName>
    </submittedName>
</protein>
<proteinExistence type="predicted"/>
<sequence length="429" mass="48320">MRVSPCAVLFLFLLSLSPGVRAQGEGDDAFDDEDSNNQVQQSRESGRNQDSSCSRCVRDSVCHNGRCVCRPGYQGSGDFFCNNPNTFYTCESSYDPVMKTLGGQRYVYHFLGSTRLVWITTQKATGGLCHFHLWGWAVRYRGKFYYGGLSFRLDQDHPSGDTSVSKGHIDATVDSNGQYRWTITITGDDGSKSDQEDFTEGRSSSSADWGGCNAEIRRIDGNFLRITLYCCGIQFAIRQFNPYRPHAVPGFWFRVARYSQPSYGAWDNMRTEPLCLDHIRRVTVNDIIRNTSITIGRREALTFHAITNTPVTNYPRAPSNIGVLKSMFRGCEPEKRDQLFVWVRHFFNKPTLTSCLNGRSGNSEEQTILAILHAINYICSDSSDSCQPVVKKLKEAPCLRVVNKFPELVSISRTSCEGGMNDMFENGEQ</sequence>
<feature type="signal peptide" evidence="2">
    <location>
        <begin position="1"/>
        <end position="22"/>
    </location>
</feature>
<organism evidence="3 4">
    <name type="scientific">Aplysia californica</name>
    <name type="common">California sea hare</name>
    <dbReference type="NCBI Taxonomy" id="6500"/>
    <lineage>
        <taxon>Eukaryota</taxon>
        <taxon>Metazoa</taxon>
        <taxon>Spiralia</taxon>
        <taxon>Lophotrochozoa</taxon>
        <taxon>Mollusca</taxon>
        <taxon>Gastropoda</taxon>
        <taxon>Heterobranchia</taxon>
        <taxon>Euthyneura</taxon>
        <taxon>Tectipleura</taxon>
        <taxon>Aplysiida</taxon>
        <taxon>Aplysioidea</taxon>
        <taxon>Aplysiidae</taxon>
        <taxon>Aplysia</taxon>
    </lineage>
</organism>
<feature type="chain" id="PRO_5046176588" evidence="2">
    <location>
        <begin position="23"/>
        <end position="429"/>
    </location>
</feature>
<dbReference type="RefSeq" id="XP_005113363.1">
    <property type="nucleotide sequence ID" value="XM_005113306.3"/>
</dbReference>
<feature type="region of interest" description="Disordered" evidence="1">
    <location>
        <begin position="185"/>
        <end position="208"/>
    </location>
</feature>
<evidence type="ECO:0000256" key="2">
    <source>
        <dbReference type="SAM" id="SignalP"/>
    </source>
</evidence>
<feature type="compositionally biased region" description="Acidic residues" evidence="1">
    <location>
        <begin position="25"/>
        <end position="35"/>
    </location>
</feature>